<evidence type="ECO:0000313" key="1">
    <source>
        <dbReference type="EMBL" id="KAG8548674.1"/>
    </source>
</evidence>
<keyword evidence="2" id="KW-1185">Reference proteome</keyword>
<dbReference type="Proteomes" id="UP000824782">
    <property type="component" value="Unassembled WGS sequence"/>
</dbReference>
<proteinExistence type="predicted"/>
<dbReference type="SUPFAM" id="SSF53098">
    <property type="entry name" value="Ribonuclease H-like"/>
    <property type="match status" value="1"/>
</dbReference>
<dbReference type="InterPro" id="IPR012337">
    <property type="entry name" value="RNaseH-like_sf"/>
</dbReference>
<dbReference type="EMBL" id="WNYA01000352">
    <property type="protein sequence ID" value="KAG8548674.1"/>
    <property type="molecule type" value="Genomic_DNA"/>
</dbReference>
<dbReference type="PANTHER" id="PTHR33050">
    <property type="entry name" value="REVERSE TRANSCRIPTASE DOMAIN-CONTAINING PROTEIN"/>
    <property type="match status" value="1"/>
</dbReference>
<accession>A0AAV6ZH59</accession>
<gene>
    <name evidence="1" type="ORF">GDO81_024604</name>
</gene>
<dbReference type="GO" id="GO:0003676">
    <property type="term" value="F:nucleic acid binding"/>
    <property type="evidence" value="ECO:0007669"/>
    <property type="project" value="InterPro"/>
</dbReference>
<reference evidence="1" key="1">
    <citation type="thesis" date="2020" institute="ProQuest LLC" country="789 East Eisenhower Parkway, Ann Arbor, MI, USA">
        <title>Comparative Genomics and Chromosome Evolution.</title>
        <authorList>
            <person name="Mudd A.B."/>
        </authorList>
    </citation>
    <scope>NUCLEOTIDE SEQUENCE</scope>
    <source>
        <strain evidence="1">237g6f4</strain>
        <tissue evidence="1">Blood</tissue>
    </source>
</reference>
<sequence length="240" mass="27878">MSFLPQEKKLKIVQNVELFRKKHDCSIRDVMRLLGQLTACIQAVQWSQAHTRRLQNWVLSMWDKNPAHLDWKIKIPAEIKDALVWWTHPEYLEKGVTWHPWPLLSIQTDASLTGWGANIEGSLAQGEWPLSIQNRSSNYRELRAVWEALKTRGDLLKSRHVKIYSDNVTTVAYLRHQGGTRNTELLLLSEKIFSWAEDNVLSLSAVHLKGEENAIADYLSRKHINNSEWCLNNEVFEQLT</sequence>
<evidence type="ECO:0008006" key="3">
    <source>
        <dbReference type="Google" id="ProtNLM"/>
    </source>
</evidence>
<dbReference type="InterPro" id="IPR052055">
    <property type="entry name" value="Hepadnavirus_pol/RT"/>
</dbReference>
<protein>
    <recommendedName>
        <fullName evidence="3">RNase H type-1 domain-containing protein</fullName>
    </recommendedName>
</protein>
<organism evidence="1 2">
    <name type="scientific">Engystomops pustulosus</name>
    <name type="common">Tungara frog</name>
    <name type="synonym">Physalaemus pustulosus</name>
    <dbReference type="NCBI Taxonomy" id="76066"/>
    <lineage>
        <taxon>Eukaryota</taxon>
        <taxon>Metazoa</taxon>
        <taxon>Chordata</taxon>
        <taxon>Craniata</taxon>
        <taxon>Vertebrata</taxon>
        <taxon>Euteleostomi</taxon>
        <taxon>Amphibia</taxon>
        <taxon>Batrachia</taxon>
        <taxon>Anura</taxon>
        <taxon>Neobatrachia</taxon>
        <taxon>Hyloidea</taxon>
        <taxon>Leptodactylidae</taxon>
        <taxon>Leiuperinae</taxon>
        <taxon>Engystomops</taxon>
    </lineage>
</organism>
<name>A0AAV6ZH59_ENGPU</name>
<dbReference type="CDD" id="cd09275">
    <property type="entry name" value="RNase_HI_RT_DIRS1"/>
    <property type="match status" value="1"/>
</dbReference>
<dbReference type="InterPro" id="IPR036397">
    <property type="entry name" value="RNaseH_sf"/>
</dbReference>
<comment type="caution">
    <text evidence="1">The sequence shown here is derived from an EMBL/GenBank/DDBJ whole genome shotgun (WGS) entry which is preliminary data.</text>
</comment>
<dbReference type="Gene3D" id="3.30.420.10">
    <property type="entry name" value="Ribonuclease H-like superfamily/Ribonuclease H"/>
    <property type="match status" value="1"/>
</dbReference>
<dbReference type="AlphaFoldDB" id="A0AAV6ZH59"/>
<dbReference type="PANTHER" id="PTHR33050:SF7">
    <property type="entry name" value="RIBONUCLEASE H"/>
    <property type="match status" value="1"/>
</dbReference>
<evidence type="ECO:0000313" key="2">
    <source>
        <dbReference type="Proteomes" id="UP000824782"/>
    </source>
</evidence>